<dbReference type="SMART" id="SM00343">
    <property type="entry name" value="ZnF_C2HC"/>
    <property type="match status" value="1"/>
</dbReference>
<sequence length="341" mass="39594">MRRIGANIYNELSGLLQGRSPEEEPFEELIKNLRDRYVPRKLVLAERVRIMKTQKVHQTMEEFFTEIQKAAEQCELSSVTDVRDMIITMAFVKGIKSETFKQKLLQKDSLSAQESLRESRIYETALKEAQSMGERKEKLHVMECFNCGKLGHMARNCYKKEYQVTEKSKYDINVRPKARKSHEINISSSGESLNYYVSKVKGSVEYSTYGGKFLVRERYDRDMIEKLGIDCGPFYKKGIVVKEIDGNNIKKSLNDILRSNEKLFNSELGTCKNAVASLKFKEGTIIPKFCKWKKKWKKWICGDFKGTVNPWLDINQYSLPKPEDLFQTLNGGQKFSCTFRE</sequence>
<dbReference type="PROSITE" id="PS50158">
    <property type="entry name" value="ZF_CCHC"/>
    <property type="match status" value="1"/>
</dbReference>
<dbReference type="Pfam" id="PF00098">
    <property type="entry name" value="zf-CCHC"/>
    <property type="match status" value="1"/>
</dbReference>
<dbReference type="GO" id="GO:0019899">
    <property type="term" value="F:enzyme binding"/>
    <property type="evidence" value="ECO:0007669"/>
    <property type="project" value="UniProtKB-ARBA"/>
</dbReference>
<dbReference type="PANTHER" id="PTHR37984:SF5">
    <property type="entry name" value="PROTEIN NYNRIN-LIKE"/>
    <property type="match status" value="1"/>
</dbReference>
<proteinExistence type="predicted"/>
<protein>
    <submittedName>
        <fullName evidence="4">CCHC-type domain-containing protein</fullName>
    </submittedName>
</protein>
<dbReference type="InterPro" id="IPR036875">
    <property type="entry name" value="Znf_CCHC_sf"/>
</dbReference>
<dbReference type="Proteomes" id="UP000095283">
    <property type="component" value="Unplaced"/>
</dbReference>
<dbReference type="GO" id="GO:0003676">
    <property type="term" value="F:nucleic acid binding"/>
    <property type="evidence" value="ECO:0007669"/>
    <property type="project" value="InterPro"/>
</dbReference>
<reference evidence="4" key="1">
    <citation type="submission" date="2016-11" db="UniProtKB">
        <authorList>
            <consortium name="WormBaseParasite"/>
        </authorList>
    </citation>
    <scope>IDENTIFICATION</scope>
</reference>
<keyword evidence="3" id="KW-1185">Reference proteome</keyword>
<dbReference type="GO" id="GO:0008270">
    <property type="term" value="F:zinc ion binding"/>
    <property type="evidence" value="ECO:0007669"/>
    <property type="project" value="UniProtKB-KW"/>
</dbReference>
<dbReference type="WBParaSite" id="Hba_01738">
    <property type="protein sequence ID" value="Hba_01738"/>
    <property type="gene ID" value="Hba_01738"/>
</dbReference>
<name>A0A1I7WAM6_HETBA</name>
<keyword evidence="1" id="KW-0862">Zinc</keyword>
<evidence type="ECO:0000256" key="1">
    <source>
        <dbReference type="PROSITE-ProRule" id="PRU00047"/>
    </source>
</evidence>
<dbReference type="AlphaFoldDB" id="A0A1I7WAM6"/>
<dbReference type="Gene3D" id="4.10.60.10">
    <property type="entry name" value="Zinc finger, CCHC-type"/>
    <property type="match status" value="1"/>
</dbReference>
<evidence type="ECO:0000259" key="2">
    <source>
        <dbReference type="PROSITE" id="PS50158"/>
    </source>
</evidence>
<organism evidence="3 4">
    <name type="scientific">Heterorhabditis bacteriophora</name>
    <name type="common">Entomopathogenic nematode worm</name>
    <dbReference type="NCBI Taxonomy" id="37862"/>
    <lineage>
        <taxon>Eukaryota</taxon>
        <taxon>Metazoa</taxon>
        <taxon>Ecdysozoa</taxon>
        <taxon>Nematoda</taxon>
        <taxon>Chromadorea</taxon>
        <taxon>Rhabditida</taxon>
        <taxon>Rhabditina</taxon>
        <taxon>Rhabditomorpha</taxon>
        <taxon>Strongyloidea</taxon>
        <taxon>Heterorhabditidae</taxon>
        <taxon>Heterorhabditis</taxon>
    </lineage>
</organism>
<dbReference type="InterPro" id="IPR050951">
    <property type="entry name" value="Retrovirus_Pol_polyprotein"/>
</dbReference>
<evidence type="ECO:0000313" key="3">
    <source>
        <dbReference type="Proteomes" id="UP000095283"/>
    </source>
</evidence>
<dbReference type="InterPro" id="IPR001878">
    <property type="entry name" value="Znf_CCHC"/>
</dbReference>
<keyword evidence="1" id="KW-0479">Metal-binding</keyword>
<dbReference type="GO" id="GO:0005737">
    <property type="term" value="C:cytoplasm"/>
    <property type="evidence" value="ECO:0007669"/>
    <property type="project" value="UniProtKB-ARBA"/>
</dbReference>
<evidence type="ECO:0000313" key="4">
    <source>
        <dbReference type="WBParaSite" id="Hba_01738"/>
    </source>
</evidence>
<dbReference type="PANTHER" id="PTHR37984">
    <property type="entry name" value="PROTEIN CBG26694"/>
    <property type="match status" value="1"/>
</dbReference>
<dbReference type="SUPFAM" id="SSF57756">
    <property type="entry name" value="Retrovirus zinc finger-like domains"/>
    <property type="match status" value="1"/>
</dbReference>
<feature type="domain" description="CCHC-type" evidence="2">
    <location>
        <begin position="144"/>
        <end position="157"/>
    </location>
</feature>
<keyword evidence="1" id="KW-0863">Zinc-finger</keyword>
<accession>A0A1I7WAM6</accession>